<name>A0A9P4IEF7_9PEZI</name>
<keyword evidence="3" id="KW-1185">Reference proteome</keyword>
<feature type="compositionally biased region" description="Basic and acidic residues" evidence="1">
    <location>
        <begin position="54"/>
        <end position="75"/>
    </location>
</feature>
<feature type="region of interest" description="Disordered" evidence="1">
    <location>
        <begin position="1"/>
        <end position="75"/>
    </location>
</feature>
<gene>
    <name evidence="2" type="ORF">NA57DRAFT_77805</name>
</gene>
<dbReference type="AlphaFoldDB" id="A0A9P4IEF7"/>
<sequence length="75" mass="8236">MSAPNAGRQSPQPEDQTGKQQQDPPAMDPNQQTTGPQTSNTETLKGLDSNPAHPLEKAAEDKTSKTMKQDYRNDR</sequence>
<evidence type="ECO:0000313" key="2">
    <source>
        <dbReference type="EMBL" id="KAF2097549.1"/>
    </source>
</evidence>
<evidence type="ECO:0000313" key="3">
    <source>
        <dbReference type="Proteomes" id="UP000799772"/>
    </source>
</evidence>
<dbReference type="Proteomes" id="UP000799772">
    <property type="component" value="Unassembled WGS sequence"/>
</dbReference>
<accession>A0A9P4IEF7</accession>
<feature type="compositionally biased region" description="Polar residues" evidence="1">
    <location>
        <begin position="7"/>
        <end position="43"/>
    </location>
</feature>
<comment type="caution">
    <text evidence="2">The sequence shown here is derived from an EMBL/GenBank/DDBJ whole genome shotgun (WGS) entry which is preliminary data.</text>
</comment>
<dbReference type="OrthoDB" id="5375886at2759"/>
<reference evidence="2" key="1">
    <citation type="journal article" date="2020" name="Stud. Mycol.">
        <title>101 Dothideomycetes genomes: a test case for predicting lifestyles and emergence of pathogens.</title>
        <authorList>
            <person name="Haridas S."/>
            <person name="Albert R."/>
            <person name="Binder M."/>
            <person name="Bloem J."/>
            <person name="Labutti K."/>
            <person name="Salamov A."/>
            <person name="Andreopoulos B."/>
            <person name="Baker S."/>
            <person name="Barry K."/>
            <person name="Bills G."/>
            <person name="Bluhm B."/>
            <person name="Cannon C."/>
            <person name="Castanera R."/>
            <person name="Culley D."/>
            <person name="Daum C."/>
            <person name="Ezra D."/>
            <person name="Gonzalez J."/>
            <person name="Henrissat B."/>
            <person name="Kuo A."/>
            <person name="Liang C."/>
            <person name="Lipzen A."/>
            <person name="Lutzoni F."/>
            <person name="Magnuson J."/>
            <person name="Mondo S."/>
            <person name="Nolan M."/>
            <person name="Ohm R."/>
            <person name="Pangilinan J."/>
            <person name="Park H.-J."/>
            <person name="Ramirez L."/>
            <person name="Alfaro M."/>
            <person name="Sun H."/>
            <person name="Tritt A."/>
            <person name="Yoshinaga Y."/>
            <person name="Zwiers L.-H."/>
            <person name="Turgeon B."/>
            <person name="Goodwin S."/>
            <person name="Spatafora J."/>
            <person name="Crous P."/>
            <person name="Grigoriev I."/>
        </authorList>
    </citation>
    <scope>NUCLEOTIDE SEQUENCE</scope>
    <source>
        <strain evidence="2">CBS 133067</strain>
    </source>
</reference>
<organism evidence="2 3">
    <name type="scientific">Rhizodiscina lignyota</name>
    <dbReference type="NCBI Taxonomy" id="1504668"/>
    <lineage>
        <taxon>Eukaryota</taxon>
        <taxon>Fungi</taxon>
        <taxon>Dikarya</taxon>
        <taxon>Ascomycota</taxon>
        <taxon>Pezizomycotina</taxon>
        <taxon>Dothideomycetes</taxon>
        <taxon>Pleosporomycetidae</taxon>
        <taxon>Aulographales</taxon>
        <taxon>Rhizodiscinaceae</taxon>
        <taxon>Rhizodiscina</taxon>
    </lineage>
</organism>
<dbReference type="EMBL" id="ML978128">
    <property type="protein sequence ID" value="KAF2097549.1"/>
    <property type="molecule type" value="Genomic_DNA"/>
</dbReference>
<evidence type="ECO:0000256" key="1">
    <source>
        <dbReference type="SAM" id="MobiDB-lite"/>
    </source>
</evidence>
<proteinExistence type="predicted"/>
<protein>
    <submittedName>
        <fullName evidence="2">Uncharacterized protein</fullName>
    </submittedName>
</protein>